<reference evidence="2" key="1">
    <citation type="submission" date="2020-02" db="EMBL/GenBank/DDBJ databases">
        <authorList>
            <person name="Meier V. D."/>
        </authorList>
    </citation>
    <scope>NUCLEOTIDE SEQUENCE</scope>
    <source>
        <strain evidence="2">AVDCRST_MAG42</strain>
    </source>
</reference>
<proteinExistence type="predicted"/>
<evidence type="ECO:0000313" key="2">
    <source>
        <dbReference type="EMBL" id="CAA9231962.1"/>
    </source>
</evidence>
<gene>
    <name evidence="2" type="ORF">AVDCRST_MAG42-1179</name>
</gene>
<dbReference type="EMBL" id="CADCTA010000053">
    <property type="protein sequence ID" value="CAA9231962.1"/>
    <property type="molecule type" value="Genomic_DNA"/>
</dbReference>
<sequence>MSRAGPELAGNTNGFAAAIKPPQPCVTQQRSGTSRSVPDSDAQCCASLLKEQHFGFSGAGAAASAVSGQVTMNKPKHIAAASSCVTSARTSGAYCRAVACQRSPGQLEAGGRGQLLAG</sequence>
<feature type="compositionally biased region" description="Polar residues" evidence="1">
    <location>
        <begin position="25"/>
        <end position="37"/>
    </location>
</feature>
<protein>
    <submittedName>
        <fullName evidence="2">Uncharacterized protein</fullName>
    </submittedName>
</protein>
<organism evidence="2">
    <name type="scientific">uncultured Chthoniobacterales bacterium</name>
    <dbReference type="NCBI Taxonomy" id="1836801"/>
    <lineage>
        <taxon>Bacteria</taxon>
        <taxon>Pseudomonadati</taxon>
        <taxon>Verrucomicrobiota</taxon>
        <taxon>Spartobacteria</taxon>
        <taxon>Chthoniobacterales</taxon>
        <taxon>environmental samples</taxon>
    </lineage>
</organism>
<accession>A0A6J4HS87</accession>
<dbReference type="AlphaFoldDB" id="A0A6J4HS87"/>
<name>A0A6J4HS87_9BACT</name>
<evidence type="ECO:0000256" key="1">
    <source>
        <dbReference type="SAM" id="MobiDB-lite"/>
    </source>
</evidence>
<feature type="region of interest" description="Disordered" evidence="1">
    <location>
        <begin position="1"/>
        <end position="40"/>
    </location>
</feature>